<evidence type="ECO:0000313" key="9">
    <source>
        <dbReference type="EMBL" id="KAJ0979167.1"/>
    </source>
</evidence>
<evidence type="ECO:0000256" key="7">
    <source>
        <dbReference type="ARBA" id="ARBA00024203"/>
    </source>
</evidence>
<evidence type="ECO:0000256" key="6">
    <source>
        <dbReference type="ARBA" id="ARBA00023136"/>
    </source>
</evidence>
<keyword evidence="4" id="KW-0653">Protein transport</keyword>
<sequence length="193" mass="21699">MLDFTVGFLNPNLSRLVAGGEIRDRFSPESASNLQLPLDPKPQHRRTPDPLPLTRRPSSPSPFRGMGLWTFLEGFLLLANALAILNEDRFLAPRGWSFSEVSGGGRAKSLKGQVIADFRLMMRGVQMKIQSGKEETRSLSRLLVHSPQALVLLIEKREKYLVVFISIWRLFVSGDSIQAPVETLQGWMLIEVE</sequence>
<dbReference type="GO" id="GO:0006888">
    <property type="term" value="P:endoplasmic reticulum to Golgi vesicle-mediated transport"/>
    <property type="evidence" value="ECO:0007669"/>
    <property type="project" value="TreeGrafter"/>
</dbReference>
<feature type="region of interest" description="Disordered" evidence="8">
    <location>
        <begin position="28"/>
        <end position="59"/>
    </location>
</feature>
<dbReference type="PANTHER" id="PTHR15858:SF0">
    <property type="entry name" value="IMMEDIATE EARLY RESPONSE 3-INTERACTING PROTEIN 1"/>
    <property type="match status" value="1"/>
</dbReference>
<dbReference type="AlphaFoldDB" id="A0A9D5CV62"/>
<reference evidence="9" key="1">
    <citation type="submission" date="2021-03" db="EMBL/GenBank/DDBJ databases">
        <authorList>
            <person name="Li Z."/>
            <person name="Yang C."/>
        </authorList>
    </citation>
    <scope>NUCLEOTIDE SEQUENCE</scope>
    <source>
        <strain evidence="9">Dzin_1.0</strain>
        <tissue evidence="9">Leaf</tissue>
    </source>
</reference>
<evidence type="ECO:0000256" key="1">
    <source>
        <dbReference type="ARBA" id="ARBA00004370"/>
    </source>
</evidence>
<dbReference type="PANTHER" id="PTHR15858">
    <property type="entry name" value="IMMEDIATE EARLY RESPONSE 3-INTERACTING PROTEIN 1"/>
    <property type="match status" value="1"/>
</dbReference>
<dbReference type="Proteomes" id="UP001085076">
    <property type="component" value="Miscellaneous, Linkage group lg03"/>
</dbReference>
<dbReference type="Pfam" id="PF08571">
    <property type="entry name" value="Yos1"/>
    <property type="match status" value="1"/>
</dbReference>
<gene>
    <name evidence="9" type="ORF">J5N97_014641</name>
</gene>
<evidence type="ECO:0000313" key="10">
    <source>
        <dbReference type="Proteomes" id="UP001085076"/>
    </source>
</evidence>
<keyword evidence="6" id="KW-0472">Membrane</keyword>
<organism evidence="9 10">
    <name type="scientific">Dioscorea zingiberensis</name>
    <dbReference type="NCBI Taxonomy" id="325984"/>
    <lineage>
        <taxon>Eukaryota</taxon>
        <taxon>Viridiplantae</taxon>
        <taxon>Streptophyta</taxon>
        <taxon>Embryophyta</taxon>
        <taxon>Tracheophyta</taxon>
        <taxon>Spermatophyta</taxon>
        <taxon>Magnoliopsida</taxon>
        <taxon>Liliopsida</taxon>
        <taxon>Dioscoreales</taxon>
        <taxon>Dioscoreaceae</taxon>
        <taxon>Dioscorea</taxon>
    </lineage>
</organism>
<accession>A0A9D5CV62</accession>
<dbReference type="GO" id="GO:0015031">
    <property type="term" value="P:protein transport"/>
    <property type="evidence" value="ECO:0007669"/>
    <property type="project" value="UniProtKB-KW"/>
</dbReference>
<dbReference type="OrthoDB" id="764695at2759"/>
<evidence type="ECO:0000256" key="4">
    <source>
        <dbReference type="ARBA" id="ARBA00022927"/>
    </source>
</evidence>
<reference evidence="9" key="2">
    <citation type="journal article" date="2022" name="Hortic Res">
        <title>The genome of Dioscorea zingiberensis sheds light on the biosynthesis, origin and evolution of the medicinally important diosgenin saponins.</title>
        <authorList>
            <person name="Li Y."/>
            <person name="Tan C."/>
            <person name="Li Z."/>
            <person name="Guo J."/>
            <person name="Li S."/>
            <person name="Chen X."/>
            <person name="Wang C."/>
            <person name="Dai X."/>
            <person name="Yang H."/>
            <person name="Song W."/>
            <person name="Hou L."/>
            <person name="Xu J."/>
            <person name="Tong Z."/>
            <person name="Xu A."/>
            <person name="Yuan X."/>
            <person name="Wang W."/>
            <person name="Yang Q."/>
            <person name="Chen L."/>
            <person name="Sun Z."/>
            <person name="Wang K."/>
            <person name="Pan B."/>
            <person name="Chen J."/>
            <person name="Bao Y."/>
            <person name="Liu F."/>
            <person name="Qi X."/>
            <person name="Gang D.R."/>
            <person name="Wen J."/>
            <person name="Li J."/>
        </authorList>
    </citation>
    <scope>NUCLEOTIDE SEQUENCE</scope>
    <source>
        <strain evidence="9">Dzin_1.0</strain>
    </source>
</reference>
<name>A0A9D5CV62_9LILI</name>
<proteinExistence type="inferred from homology"/>
<dbReference type="InterPro" id="IPR013880">
    <property type="entry name" value="Yos1"/>
</dbReference>
<keyword evidence="3" id="KW-0812">Transmembrane</keyword>
<protein>
    <recommendedName>
        <fullName evidence="11">Immediate early response 3-interacting protein 1</fullName>
    </recommendedName>
</protein>
<keyword evidence="2" id="KW-0813">Transport</keyword>
<dbReference type="GO" id="GO:0000139">
    <property type="term" value="C:Golgi membrane"/>
    <property type="evidence" value="ECO:0007669"/>
    <property type="project" value="TreeGrafter"/>
</dbReference>
<keyword evidence="10" id="KW-1185">Reference proteome</keyword>
<evidence type="ECO:0000256" key="2">
    <source>
        <dbReference type="ARBA" id="ARBA00022448"/>
    </source>
</evidence>
<evidence type="ECO:0008006" key="11">
    <source>
        <dbReference type="Google" id="ProtNLM"/>
    </source>
</evidence>
<comment type="similarity">
    <text evidence="7">Belongs to the YOS1 family.</text>
</comment>
<keyword evidence="5" id="KW-1133">Transmembrane helix</keyword>
<evidence type="ECO:0000256" key="8">
    <source>
        <dbReference type="SAM" id="MobiDB-lite"/>
    </source>
</evidence>
<dbReference type="GO" id="GO:0005789">
    <property type="term" value="C:endoplasmic reticulum membrane"/>
    <property type="evidence" value="ECO:0007669"/>
    <property type="project" value="TreeGrafter"/>
</dbReference>
<comment type="caution">
    <text evidence="9">The sequence shown here is derived from an EMBL/GenBank/DDBJ whole genome shotgun (WGS) entry which is preliminary data.</text>
</comment>
<dbReference type="GO" id="GO:0030134">
    <property type="term" value="C:COPII-coated ER to Golgi transport vesicle"/>
    <property type="evidence" value="ECO:0007669"/>
    <property type="project" value="TreeGrafter"/>
</dbReference>
<comment type="subcellular location">
    <subcellularLocation>
        <location evidence="1">Membrane</location>
    </subcellularLocation>
</comment>
<dbReference type="EMBL" id="JAGGNH010000003">
    <property type="protein sequence ID" value="KAJ0979167.1"/>
    <property type="molecule type" value="Genomic_DNA"/>
</dbReference>
<evidence type="ECO:0000256" key="5">
    <source>
        <dbReference type="ARBA" id="ARBA00022989"/>
    </source>
</evidence>
<evidence type="ECO:0000256" key="3">
    <source>
        <dbReference type="ARBA" id="ARBA00022692"/>
    </source>
</evidence>